<evidence type="ECO:0000256" key="1">
    <source>
        <dbReference type="SAM" id="MobiDB-lite"/>
    </source>
</evidence>
<dbReference type="AlphaFoldDB" id="A0A9P8E8C4"/>
<gene>
    <name evidence="3" type="ORF">KCU76_g12931</name>
</gene>
<sequence>MLKLLIIFFGGLNFFGAVAQISKKPDAGSPAIQNGGYQTSTLLTSVINKADIVPHDLDASNAQAQFDANATGLADMDNDEVLSDVEEEDDDHDESPANELIDANATNSEDVAMSSAANSKGGKRLKARLVRYRKADCEKKRRPHKGKKMKEGKCHTLHKKHFNSYEFCLGKQKKHKKGKDDDDDDDDDDEEDSPKGCRMIIFFDGKCKNEASSTNAEESCKDIGEEGVDDDDDDDKDDKKLHARDLMVKKGKGPKYKSAKFLCDGVDTSENTTRTETEDDYYVTTSVSSYPIRVADPTGSSSKSYTLSSITATRSTRSATRLSSKSGSGEPTATSAPVDEKDPDDDDDDDDEKEDDDKEDDDKEDDKEDDDEDKETSCTASQTTKTKKHKSKSHKSKTHTKTKKHHSKTQSISATQSAQATSNSSSP</sequence>
<protein>
    <submittedName>
        <fullName evidence="3">Uncharacterized protein</fullName>
    </submittedName>
</protein>
<feature type="chain" id="PRO_5040134597" evidence="2">
    <location>
        <begin position="20"/>
        <end position="427"/>
    </location>
</feature>
<feature type="compositionally biased region" description="Basic residues" evidence="1">
    <location>
        <begin position="249"/>
        <end position="258"/>
    </location>
</feature>
<dbReference type="EMBL" id="JAHFXF010000693">
    <property type="protein sequence ID" value="KAG9683694.1"/>
    <property type="molecule type" value="Genomic_DNA"/>
</dbReference>
<organism evidence="3 4">
    <name type="scientific">Aureobasidium melanogenum</name>
    <name type="common">Aureobasidium pullulans var. melanogenum</name>
    <dbReference type="NCBI Taxonomy" id="46634"/>
    <lineage>
        <taxon>Eukaryota</taxon>
        <taxon>Fungi</taxon>
        <taxon>Dikarya</taxon>
        <taxon>Ascomycota</taxon>
        <taxon>Pezizomycotina</taxon>
        <taxon>Dothideomycetes</taxon>
        <taxon>Dothideomycetidae</taxon>
        <taxon>Dothideales</taxon>
        <taxon>Saccotheciaceae</taxon>
        <taxon>Aureobasidium</taxon>
    </lineage>
</organism>
<keyword evidence="2" id="KW-0732">Signal</keyword>
<dbReference type="OrthoDB" id="3934989at2759"/>
<feature type="compositionally biased region" description="Polar residues" evidence="1">
    <location>
        <begin position="325"/>
        <end position="335"/>
    </location>
</feature>
<feature type="signal peptide" evidence="2">
    <location>
        <begin position="1"/>
        <end position="19"/>
    </location>
</feature>
<feature type="region of interest" description="Disordered" evidence="1">
    <location>
        <begin position="174"/>
        <end position="195"/>
    </location>
</feature>
<feature type="compositionally biased region" description="Low complexity" evidence="1">
    <location>
        <begin position="300"/>
        <end position="324"/>
    </location>
</feature>
<feature type="region of interest" description="Disordered" evidence="1">
    <location>
        <begin position="210"/>
        <end position="427"/>
    </location>
</feature>
<name>A0A9P8E8C4_AURME</name>
<evidence type="ECO:0000313" key="4">
    <source>
        <dbReference type="Proteomes" id="UP000779574"/>
    </source>
</evidence>
<comment type="caution">
    <text evidence="3">The sequence shown here is derived from an EMBL/GenBank/DDBJ whole genome shotgun (WGS) entry which is preliminary data.</text>
</comment>
<dbReference type="Proteomes" id="UP000779574">
    <property type="component" value="Unassembled WGS sequence"/>
</dbReference>
<proteinExistence type="predicted"/>
<feature type="non-terminal residue" evidence="3">
    <location>
        <position position="427"/>
    </location>
</feature>
<reference evidence="3" key="2">
    <citation type="submission" date="2021-08" db="EMBL/GenBank/DDBJ databases">
        <authorList>
            <person name="Gostincar C."/>
            <person name="Sun X."/>
            <person name="Song Z."/>
            <person name="Gunde-Cimerman N."/>
        </authorList>
    </citation>
    <scope>NUCLEOTIDE SEQUENCE</scope>
    <source>
        <strain evidence="3">EXF-9911</strain>
    </source>
</reference>
<evidence type="ECO:0000256" key="2">
    <source>
        <dbReference type="SAM" id="SignalP"/>
    </source>
</evidence>
<feature type="compositionally biased region" description="Acidic residues" evidence="1">
    <location>
        <begin position="341"/>
        <end position="374"/>
    </location>
</feature>
<feature type="region of interest" description="Disordered" evidence="1">
    <location>
        <begin position="106"/>
        <end position="125"/>
    </location>
</feature>
<feature type="compositionally biased region" description="Low complexity" evidence="1">
    <location>
        <begin position="409"/>
        <end position="427"/>
    </location>
</feature>
<evidence type="ECO:0000313" key="3">
    <source>
        <dbReference type="EMBL" id="KAG9683694.1"/>
    </source>
</evidence>
<feature type="compositionally biased region" description="Basic and acidic residues" evidence="1">
    <location>
        <begin position="237"/>
        <end position="248"/>
    </location>
</feature>
<reference evidence="3" key="1">
    <citation type="journal article" date="2021" name="J Fungi (Basel)">
        <title>Virulence traits and population genomics of the black yeast Aureobasidium melanogenum.</title>
        <authorList>
            <person name="Cernosa A."/>
            <person name="Sun X."/>
            <person name="Gostincar C."/>
            <person name="Fang C."/>
            <person name="Gunde-Cimerman N."/>
            <person name="Song Z."/>
        </authorList>
    </citation>
    <scope>NUCLEOTIDE SEQUENCE</scope>
    <source>
        <strain evidence="3">EXF-9911</strain>
    </source>
</reference>
<accession>A0A9P8E8C4</accession>
<feature type="compositionally biased region" description="Acidic residues" evidence="1">
    <location>
        <begin position="225"/>
        <end position="236"/>
    </location>
</feature>
<feature type="compositionally biased region" description="Basic residues" evidence="1">
    <location>
        <begin position="385"/>
        <end position="408"/>
    </location>
</feature>
<feature type="compositionally biased region" description="Acidic residues" evidence="1">
    <location>
        <begin position="181"/>
        <end position="192"/>
    </location>
</feature>